<dbReference type="InterPro" id="IPR008949">
    <property type="entry name" value="Isoprenoid_synthase_dom_sf"/>
</dbReference>
<evidence type="ECO:0000256" key="2">
    <source>
        <dbReference type="ARBA" id="ARBA00022679"/>
    </source>
</evidence>
<comment type="pathway">
    <text evidence="5">Pheromone biosynthesis.</text>
</comment>
<keyword evidence="3" id="KW-0479">Metal-binding</keyword>
<reference evidence="7" key="1">
    <citation type="journal article" date="2016" name="Sci. Rep.">
        <title>Molecular characterization of firefly nuptial gifts: a multi-omics approach sheds light on postcopulatory sexual selection.</title>
        <authorList>
            <person name="Al-Wathiqui N."/>
            <person name="Fallon T.R."/>
            <person name="South A."/>
            <person name="Weng J.K."/>
            <person name="Lewis S.M."/>
        </authorList>
    </citation>
    <scope>NUCLEOTIDE SEQUENCE</scope>
</reference>
<evidence type="ECO:0000256" key="5">
    <source>
        <dbReference type="ARBA" id="ARBA00033740"/>
    </source>
</evidence>
<dbReference type="InterPro" id="IPR000092">
    <property type="entry name" value="Polyprenyl_synt"/>
</dbReference>
<dbReference type="EMBL" id="GEZM01071230">
    <property type="protein sequence ID" value="JAV65948.1"/>
    <property type="molecule type" value="Transcribed_RNA"/>
</dbReference>
<dbReference type="Proteomes" id="UP000327044">
    <property type="component" value="Unassembled WGS sequence"/>
</dbReference>
<dbReference type="GO" id="GO:0005737">
    <property type="term" value="C:cytoplasm"/>
    <property type="evidence" value="ECO:0007669"/>
    <property type="project" value="TreeGrafter"/>
</dbReference>
<proteinExistence type="inferred from homology"/>
<evidence type="ECO:0000256" key="6">
    <source>
        <dbReference type="RuleBase" id="RU004466"/>
    </source>
</evidence>
<evidence type="ECO:0008006" key="10">
    <source>
        <dbReference type="Google" id="ProtNLM"/>
    </source>
</evidence>
<dbReference type="GO" id="GO:0004161">
    <property type="term" value="F:dimethylallyltranstransferase activity"/>
    <property type="evidence" value="ECO:0007669"/>
    <property type="project" value="TreeGrafter"/>
</dbReference>
<dbReference type="GO" id="GO:0045337">
    <property type="term" value="P:farnesyl diphosphate biosynthetic process"/>
    <property type="evidence" value="ECO:0007669"/>
    <property type="project" value="TreeGrafter"/>
</dbReference>
<dbReference type="Pfam" id="PF00348">
    <property type="entry name" value="polyprenyl_synt"/>
    <property type="match status" value="1"/>
</dbReference>
<dbReference type="GO" id="GO:0004337">
    <property type="term" value="F:(2E,6E)-farnesyl diphosphate synthase activity"/>
    <property type="evidence" value="ECO:0007669"/>
    <property type="project" value="TreeGrafter"/>
</dbReference>
<reference evidence="8" key="3">
    <citation type="submission" date="2019-08" db="EMBL/GenBank/DDBJ databases">
        <authorList>
            <consortium name="Photinus pyralis genome working group"/>
            <person name="Fallon T.R."/>
            <person name="Sander Lower S.E."/>
            <person name="Weng J.-K."/>
        </authorList>
    </citation>
    <scope>NUCLEOTIDE SEQUENCE</scope>
    <source>
        <strain evidence="8">1611_PpyrPB1</strain>
        <tissue evidence="8">Whole body</tissue>
    </source>
</reference>
<dbReference type="PANTHER" id="PTHR11525:SF0">
    <property type="entry name" value="FARNESYL PYROPHOSPHATE SYNTHASE"/>
    <property type="match status" value="1"/>
</dbReference>
<evidence type="ECO:0000313" key="8">
    <source>
        <dbReference type="EMBL" id="KAB0790492.1"/>
    </source>
</evidence>
<sequence length="387" mass="45099">MNPAIRALRRLYSQQTALTMSRAGRLYNKTNLAESSDEFPKNDSLKLMMYHYPFSIRDSIPRHDSEVTDVVKRFDQFCYYAGPERELYVGTIVLDCYQVIESADNLTVKNLRLASILAWVFENITTGCIVGDDLLDGHGVRWNKPCWHKTLPANQTSFLDIKKIQTGAKLLLCKYFRNHPNFPQLLNLICEFVHCIHLGQTVDFNLSEAFRKTRDGDLLKMENYKTLVMYKTGFPLYVAAPLGAMYLANFDTHRYFPSKHIFEKLYIYRQAQNDMWDCFCAHKDVGKTPSDVVNGKTTWISGTVLLEANRRQLKKFLENYGREDIESQRIVFEIFDELDIVGLFRKFRRDLMWECDEHASSVAHPAVAKMIHVLVEKYVNVYEDYEL</sequence>
<protein>
    <recommendedName>
        <fullName evidence="10">Farnesyl pyrophosphate synthase</fullName>
    </recommendedName>
</protein>
<reference evidence="8 9" key="2">
    <citation type="journal article" date="2018" name="Elife">
        <title>Firefly genomes illuminate parallel origins of bioluminescence in beetles.</title>
        <authorList>
            <person name="Fallon T.R."/>
            <person name="Lower S.E."/>
            <person name="Chang C.H."/>
            <person name="Bessho-Uehara M."/>
            <person name="Martin G.J."/>
            <person name="Bewick A.J."/>
            <person name="Behringer M."/>
            <person name="Debat H.J."/>
            <person name="Wong I."/>
            <person name="Day J.C."/>
            <person name="Suvorov A."/>
            <person name="Silva C.J."/>
            <person name="Stanger-Hall K.F."/>
            <person name="Hall D.W."/>
            <person name="Schmitz R.J."/>
            <person name="Nelson D.R."/>
            <person name="Lewis S.M."/>
            <person name="Shigenobu S."/>
            <person name="Bybee S.M."/>
            <person name="Larracuente A.M."/>
            <person name="Oba Y."/>
            <person name="Weng J.K."/>
        </authorList>
    </citation>
    <scope>NUCLEOTIDE SEQUENCE [LARGE SCALE GENOMIC DNA]</scope>
    <source>
        <strain evidence="8">1611_PpyrPB1</strain>
        <tissue evidence="8">Whole body</tissue>
    </source>
</reference>
<dbReference type="EMBL" id="VVIM01001210">
    <property type="protein sequence ID" value="KAB0790492.1"/>
    <property type="molecule type" value="Genomic_DNA"/>
</dbReference>
<evidence type="ECO:0000313" key="9">
    <source>
        <dbReference type="Proteomes" id="UP000327044"/>
    </source>
</evidence>
<gene>
    <name evidence="8" type="ORF">PPYR_15118</name>
</gene>
<keyword evidence="2 6" id="KW-0808">Transferase</keyword>
<evidence type="ECO:0000313" key="7">
    <source>
        <dbReference type="EMBL" id="JAV65948.1"/>
    </source>
</evidence>
<evidence type="ECO:0000256" key="1">
    <source>
        <dbReference type="ARBA" id="ARBA00001946"/>
    </source>
</evidence>
<comment type="cofactor">
    <cofactor evidence="1">
        <name>Mg(2+)</name>
        <dbReference type="ChEBI" id="CHEBI:18420"/>
    </cofactor>
</comment>
<evidence type="ECO:0000256" key="4">
    <source>
        <dbReference type="ARBA" id="ARBA00022842"/>
    </source>
</evidence>
<dbReference type="GO" id="GO:0042811">
    <property type="term" value="P:pheromone biosynthetic process"/>
    <property type="evidence" value="ECO:0007669"/>
    <property type="project" value="UniProtKB-ARBA"/>
</dbReference>
<evidence type="ECO:0000256" key="3">
    <source>
        <dbReference type="ARBA" id="ARBA00022723"/>
    </source>
</evidence>
<keyword evidence="9" id="KW-1185">Reference proteome</keyword>
<dbReference type="InterPro" id="IPR039702">
    <property type="entry name" value="FPS1-like"/>
</dbReference>
<dbReference type="InParanoid" id="A0A1Y1KZI4"/>
<name>A0A1Y1KZI4_PHOPY</name>
<dbReference type="OrthoDB" id="6905415at2759"/>
<keyword evidence="4" id="KW-0460">Magnesium</keyword>
<comment type="similarity">
    <text evidence="6">Belongs to the FPP/GGPP synthase family.</text>
</comment>
<dbReference type="SUPFAM" id="SSF48576">
    <property type="entry name" value="Terpenoid synthases"/>
    <property type="match status" value="1"/>
</dbReference>
<dbReference type="GO" id="GO:0046872">
    <property type="term" value="F:metal ion binding"/>
    <property type="evidence" value="ECO:0007669"/>
    <property type="project" value="UniProtKB-KW"/>
</dbReference>
<organism evidence="7">
    <name type="scientific">Photinus pyralis</name>
    <name type="common">Common eastern firefly</name>
    <name type="synonym">Lampyris pyralis</name>
    <dbReference type="NCBI Taxonomy" id="7054"/>
    <lineage>
        <taxon>Eukaryota</taxon>
        <taxon>Metazoa</taxon>
        <taxon>Ecdysozoa</taxon>
        <taxon>Arthropoda</taxon>
        <taxon>Hexapoda</taxon>
        <taxon>Insecta</taxon>
        <taxon>Pterygota</taxon>
        <taxon>Neoptera</taxon>
        <taxon>Endopterygota</taxon>
        <taxon>Coleoptera</taxon>
        <taxon>Polyphaga</taxon>
        <taxon>Elateriformia</taxon>
        <taxon>Elateroidea</taxon>
        <taxon>Lampyridae</taxon>
        <taxon>Lampyrinae</taxon>
        <taxon>Photinus</taxon>
    </lineage>
</organism>
<accession>A0A1Y1KZI4</accession>
<dbReference type="AlphaFoldDB" id="A0A1Y1KZI4"/>
<dbReference type="PANTHER" id="PTHR11525">
    <property type="entry name" value="FARNESYL-PYROPHOSPHATE SYNTHETASE"/>
    <property type="match status" value="1"/>
</dbReference>
<dbReference type="Gene3D" id="1.10.600.10">
    <property type="entry name" value="Farnesyl Diphosphate Synthase"/>
    <property type="match status" value="1"/>
</dbReference>